<dbReference type="OrthoDB" id="9076234at2"/>
<dbReference type="EMBL" id="JACIGE010000013">
    <property type="protein sequence ID" value="MBB4248735.1"/>
    <property type="molecule type" value="Genomic_DNA"/>
</dbReference>
<dbReference type="AlphaFoldDB" id="A0A840GA37"/>
<comment type="caution">
    <text evidence="1">The sequence shown here is derived from an EMBL/GenBank/DDBJ whole genome shotgun (WGS) entry which is preliminary data.</text>
</comment>
<protein>
    <submittedName>
        <fullName evidence="1">Uncharacterized protein</fullName>
    </submittedName>
</protein>
<evidence type="ECO:0000313" key="1">
    <source>
        <dbReference type="EMBL" id="MBB4248735.1"/>
    </source>
</evidence>
<gene>
    <name evidence="1" type="ORF">GGD90_003135</name>
</gene>
<keyword evidence="2" id="KW-1185">Reference proteome</keyword>
<proteinExistence type="predicted"/>
<dbReference type="Proteomes" id="UP000587070">
    <property type="component" value="Unassembled WGS sequence"/>
</dbReference>
<reference evidence="1 2" key="1">
    <citation type="submission" date="2020-08" db="EMBL/GenBank/DDBJ databases">
        <title>Genome sequencing of Purple Non-Sulfur Bacteria from various extreme environments.</title>
        <authorList>
            <person name="Mayer M."/>
        </authorList>
    </citation>
    <scope>NUCLEOTIDE SEQUENCE [LARGE SCALE GENOMIC DNA]</scope>
    <source>
        <strain evidence="1 2">2761</strain>
    </source>
</reference>
<dbReference type="RefSeq" id="WP_153117587.1">
    <property type="nucleotide sequence ID" value="NZ_JACIGE010000013.1"/>
</dbReference>
<evidence type="ECO:0000313" key="2">
    <source>
        <dbReference type="Proteomes" id="UP000587070"/>
    </source>
</evidence>
<organism evidence="1 2">
    <name type="scientific">Rhodocyclus tenuis</name>
    <name type="common">Rhodospirillum tenue</name>
    <dbReference type="NCBI Taxonomy" id="1066"/>
    <lineage>
        <taxon>Bacteria</taxon>
        <taxon>Pseudomonadati</taxon>
        <taxon>Pseudomonadota</taxon>
        <taxon>Betaproteobacteria</taxon>
        <taxon>Rhodocyclales</taxon>
        <taxon>Rhodocyclaceae</taxon>
        <taxon>Rhodocyclus</taxon>
    </lineage>
</organism>
<name>A0A840GA37_RHOTE</name>
<sequence>MTTPSVAASGNTIATPPGNATAQWASLTARVAEVCERMPVAGGVGALARELSHTPLPGSPELSYREVLSRGGWYRLGGVVDGSDASISRDLEHWAEAALAECDGDLHTLADRHVDDALFATRFNGMTHYLVAATGNGAADFIQVEIEELQEVVSHPLFADETVPGSLEELLDPPGLRRSSAKPLGAPFYTLRRVTDIAAFLARMRAQKPDAQPVHRFIAAWEASSAGQAAQFSNHWALAIREHLDRYRQPILQATPLVAINGEPPHFQGAFGAQGLALQAALNRFDRQAGYPMAWFFHMLTSKTLPHAVAFAVIDDVQSGFSYLPERDVKVLRDWIHRPYGF</sequence>
<accession>A0A840GA37</accession>